<dbReference type="PANTHER" id="PTHR39200">
    <property type="entry name" value="HYPOTHETICAL EXPORTED PROTEIN"/>
    <property type="match status" value="1"/>
</dbReference>
<protein>
    <submittedName>
        <fullName evidence="3">DUF2807 domain-containing protein</fullName>
    </submittedName>
</protein>
<keyword evidence="4" id="KW-1185">Reference proteome</keyword>
<evidence type="ECO:0000313" key="3">
    <source>
        <dbReference type="EMBL" id="TDK66650.1"/>
    </source>
</evidence>
<dbReference type="OrthoDB" id="8742282at2"/>
<dbReference type="InterPro" id="IPR021255">
    <property type="entry name" value="DUF2807"/>
</dbReference>
<evidence type="ECO:0000256" key="1">
    <source>
        <dbReference type="SAM" id="MobiDB-lite"/>
    </source>
</evidence>
<sequence length="269" mass="28031">MKFIANSFAVLIVLALALGGVVYNAVSAHAKQGEPLTLPKPNLKSEARTITNDIDKIVLDAPVDVSITQGDKASLELKTDARLLSKIVTEQNGRTLRISTKGLLLTMNQPIKISMVLPKLVEIVQQGSGDMIVSGFNQPNITLQSSGSGDVKVTGQYLQVVAAVNGSGEMDINSGTSDKVSITASGSGDVSAIAKAAAVTVVHTGSGDLDAQRLIAQKAQVECHGSGNVKVYASQSVHLNQTGSGDVEIYGNPNTREVSRSGSGEVTYD</sequence>
<dbReference type="AlphaFoldDB" id="A0A4V3AUV6"/>
<feature type="region of interest" description="Disordered" evidence="1">
    <location>
        <begin position="249"/>
        <end position="269"/>
    </location>
</feature>
<dbReference type="Proteomes" id="UP000294829">
    <property type="component" value="Unassembled WGS sequence"/>
</dbReference>
<accession>A0A4V3AUV6</accession>
<gene>
    <name evidence="3" type="ORF">E2I14_09360</name>
</gene>
<proteinExistence type="predicted"/>
<dbReference type="EMBL" id="SMYL01000003">
    <property type="protein sequence ID" value="TDK66650.1"/>
    <property type="molecule type" value="Genomic_DNA"/>
</dbReference>
<feature type="domain" description="Putative auto-transporter adhesin head GIN" evidence="2">
    <location>
        <begin position="55"/>
        <end position="194"/>
    </location>
</feature>
<dbReference type="PANTHER" id="PTHR39200:SF1">
    <property type="entry name" value="AUTO-TRANSPORTER ADHESIN HEAD GIN DOMAIN-CONTAINING PROTEIN-RELATED"/>
    <property type="match status" value="1"/>
</dbReference>
<feature type="compositionally biased region" description="Polar residues" evidence="1">
    <location>
        <begin position="252"/>
        <end position="269"/>
    </location>
</feature>
<evidence type="ECO:0000313" key="4">
    <source>
        <dbReference type="Proteomes" id="UP000294829"/>
    </source>
</evidence>
<name>A0A4V3AUV6_9BURK</name>
<dbReference type="Pfam" id="PF10988">
    <property type="entry name" value="DUF2807"/>
    <property type="match status" value="1"/>
</dbReference>
<organism evidence="3 4">
    <name type="scientific">Sapientia aquatica</name>
    <dbReference type="NCBI Taxonomy" id="1549640"/>
    <lineage>
        <taxon>Bacteria</taxon>
        <taxon>Pseudomonadati</taxon>
        <taxon>Pseudomonadota</taxon>
        <taxon>Betaproteobacteria</taxon>
        <taxon>Burkholderiales</taxon>
        <taxon>Oxalobacteraceae</taxon>
        <taxon>Sapientia</taxon>
    </lineage>
</organism>
<dbReference type="Gene3D" id="2.160.20.120">
    <property type="match status" value="1"/>
</dbReference>
<dbReference type="RefSeq" id="WP_133327742.1">
    <property type="nucleotide sequence ID" value="NZ_SMYL01000003.1"/>
</dbReference>
<comment type="caution">
    <text evidence="3">The sequence shown here is derived from an EMBL/GenBank/DDBJ whole genome shotgun (WGS) entry which is preliminary data.</text>
</comment>
<evidence type="ECO:0000259" key="2">
    <source>
        <dbReference type="Pfam" id="PF10988"/>
    </source>
</evidence>
<reference evidence="3 4" key="1">
    <citation type="submission" date="2019-03" db="EMBL/GenBank/DDBJ databases">
        <title>Sapientia aquatica gen. nov., sp. nov., isolated from a crater lake.</title>
        <authorList>
            <person name="Felfoldi T."/>
            <person name="Szabo A."/>
            <person name="Toth E."/>
            <person name="Schumann P."/>
            <person name="Keki Z."/>
            <person name="Marialigeti K."/>
            <person name="Mathe I."/>
        </authorList>
    </citation>
    <scope>NUCLEOTIDE SEQUENCE [LARGE SCALE GENOMIC DNA]</scope>
    <source>
        <strain evidence="3 4">SA-152</strain>
    </source>
</reference>